<dbReference type="AlphaFoldDB" id="A0A8T0QSK1"/>
<accession>A0A8T0QSK1</accession>
<reference evidence="1 2" key="1">
    <citation type="submission" date="2020-05" db="EMBL/GenBank/DDBJ databases">
        <title>WGS assembly of Panicum virgatum.</title>
        <authorList>
            <person name="Lovell J.T."/>
            <person name="Jenkins J."/>
            <person name="Shu S."/>
            <person name="Juenger T.E."/>
            <person name="Schmutz J."/>
        </authorList>
    </citation>
    <scope>NUCLEOTIDE SEQUENCE [LARGE SCALE GENOMIC DNA]</scope>
    <source>
        <strain evidence="2">cv. AP13</strain>
    </source>
</reference>
<keyword evidence="2" id="KW-1185">Reference proteome</keyword>
<name>A0A8T0QSK1_PANVG</name>
<protein>
    <submittedName>
        <fullName evidence="1">Uncharacterized protein</fullName>
    </submittedName>
</protein>
<comment type="caution">
    <text evidence="1">The sequence shown here is derived from an EMBL/GenBank/DDBJ whole genome shotgun (WGS) entry which is preliminary data.</text>
</comment>
<proteinExistence type="predicted"/>
<dbReference type="Proteomes" id="UP000823388">
    <property type="component" value="Chromosome 6N"/>
</dbReference>
<sequence length="88" mass="10331">MRPSHARHLRLHCGCSYPWMWRPCLDLYQARRYDRPPVHRPVTQHQAVEPPSPWVSAPLVIPEILVGTPLARTFTMLAESNRHLQRML</sequence>
<evidence type="ECO:0000313" key="2">
    <source>
        <dbReference type="Proteomes" id="UP000823388"/>
    </source>
</evidence>
<organism evidence="1 2">
    <name type="scientific">Panicum virgatum</name>
    <name type="common">Blackwell switchgrass</name>
    <dbReference type="NCBI Taxonomy" id="38727"/>
    <lineage>
        <taxon>Eukaryota</taxon>
        <taxon>Viridiplantae</taxon>
        <taxon>Streptophyta</taxon>
        <taxon>Embryophyta</taxon>
        <taxon>Tracheophyta</taxon>
        <taxon>Spermatophyta</taxon>
        <taxon>Magnoliopsida</taxon>
        <taxon>Liliopsida</taxon>
        <taxon>Poales</taxon>
        <taxon>Poaceae</taxon>
        <taxon>PACMAD clade</taxon>
        <taxon>Panicoideae</taxon>
        <taxon>Panicodae</taxon>
        <taxon>Paniceae</taxon>
        <taxon>Panicinae</taxon>
        <taxon>Panicum</taxon>
        <taxon>Panicum sect. Hiantes</taxon>
    </lineage>
</organism>
<evidence type="ECO:0000313" key="1">
    <source>
        <dbReference type="EMBL" id="KAG2576009.1"/>
    </source>
</evidence>
<gene>
    <name evidence="1" type="ORF">PVAP13_6NG002000</name>
</gene>
<dbReference type="EMBL" id="CM029048">
    <property type="protein sequence ID" value="KAG2576009.1"/>
    <property type="molecule type" value="Genomic_DNA"/>
</dbReference>